<dbReference type="Proteomes" id="UP000006671">
    <property type="component" value="Unassembled WGS sequence"/>
</dbReference>
<dbReference type="GeneID" id="8861581"/>
<dbReference type="GO" id="GO:0005737">
    <property type="term" value="C:cytoplasm"/>
    <property type="evidence" value="ECO:0007669"/>
    <property type="project" value="TreeGrafter"/>
</dbReference>
<dbReference type="InterPro" id="IPR036568">
    <property type="entry name" value="GGCT-like_sf"/>
</dbReference>
<dbReference type="AlphaFoldDB" id="D2V387"/>
<organism evidence="4">
    <name type="scientific">Naegleria gruberi</name>
    <name type="common">Amoeba</name>
    <dbReference type="NCBI Taxonomy" id="5762"/>
    <lineage>
        <taxon>Eukaryota</taxon>
        <taxon>Discoba</taxon>
        <taxon>Heterolobosea</taxon>
        <taxon>Tetramitia</taxon>
        <taxon>Eutetramitia</taxon>
        <taxon>Vahlkampfiidae</taxon>
        <taxon>Naegleria</taxon>
    </lineage>
</organism>
<dbReference type="FunCoup" id="D2V387">
    <property type="interactions" value="303"/>
</dbReference>
<protein>
    <recommendedName>
        <fullName evidence="1">glutathione-specific gamma-glutamylcyclotransferase</fullName>
        <ecNumber evidence="1">4.3.2.7</ecNumber>
    </recommendedName>
</protein>
<proteinExistence type="predicted"/>
<dbReference type="Pfam" id="PF04752">
    <property type="entry name" value="ChaC"/>
    <property type="match status" value="1"/>
</dbReference>
<dbReference type="OrthoDB" id="1933483at2759"/>
<dbReference type="KEGG" id="ngr:NAEGRDRAFT_63268"/>
<dbReference type="VEuPathDB" id="AmoebaDB:NAEGRDRAFT_63268"/>
<keyword evidence="4" id="KW-1185">Reference proteome</keyword>
<reference evidence="3 4" key="1">
    <citation type="journal article" date="2010" name="Cell">
        <title>The genome of Naegleria gruberi illuminates early eukaryotic versatility.</title>
        <authorList>
            <person name="Fritz-Laylin L.K."/>
            <person name="Prochnik S.E."/>
            <person name="Ginger M.L."/>
            <person name="Dacks J.B."/>
            <person name="Carpenter M.L."/>
            <person name="Field M.C."/>
            <person name="Kuo A."/>
            <person name="Paredez A."/>
            <person name="Chapman J."/>
            <person name="Pham J."/>
            <person name="Shu S."/>
            <person name="Neupane R."/>
            <person name="Cipriano M."/>
            <person name="Mancuso J."/>
            <person name="Tu H."/>
            <person name="Salamov A."/>
            <person name="Lindquist E."/>
            <person name="Shapiro H."/>
            <person name="Lucas S."/>
            <person name="Grigoriev I.V."/>
            <person name="Cande W.Z."/>
            <person name="Fulton C."/>
            <person name="Rokhsar D.S."/>
            <person name="Dawson S.C."/>
        </authorList>
    </citation>
    <scope>NUCLEOTIDE SEQUENCE [LARGE SCALE GENOMIC DNA]</scope>
    <source>
        <strain evidence="3 4">NEG-M</strain>
    </source>
</reference>
<evidence type="ECO:0000313" key="4">
    <source>
        <dbReference type="Proteomes" id="UP000006671"/>
    </source>
</evidence>
<dbReference type="Gene3D" id="3.10.490.10">
    <property type="entry name" value="Gamma-glutamyl cyclotransferase-like"/>
    <property type="match status" value="1"/>
</dbReference>
<dbReference type="EC" id="4.3.2.7" evidence="1"/>
<dbReference type="OMA" id="EVPAHFK"/>
<dbReference type="eggNOG" id="KOG3182">
    <property type="taxonomic scope" value="Eukaryota"/>
</dbReference>
<dbReference type="PANTHER" id="PTHR12192">
    <property type="entry name" value="CATION TRANSPORT PROTEIN CHAC-RELATED"/>
    <property type="match status" value="1"/>
</dbReference>
<evidence type="ECO:0000313" key="3">
    <source>
        <dbReference type="EMBL" id="EFC48729.1"/>
    </source>
</evidence>
<keyword evidence="2" id="KW-0456">Lyase</keyword>
<dbReference type="PANTHER" id="PTHR12192:SF2">
    <property type="entry name" value="GLUTATHIONE-SPECIFIC GAMMA-GLUTAMYLCYCLOTRANSFERASE 2"/>
    <property type="match status" value="1"/>
</dbReference>
<dbReference type="STRING" id="5762.D2V387"/>
<dbReference type="GO" id="GO:0006751">
    <property type="term" value="P:glutathione catabolic process"/>
    <property type="evidence" value="ECO:0007669"/>
    <property type="project" value="InterPro"/>
</dbReference>
<dbReference type="CDD" id="cd06661">
    <property type="entry name" value="GGCT_like"/>
    <property type="match status" value="1"/>
</dbReference>
<dbReference type="GO" id="GO:0061928">
    <property type="term" value="F:glutathione specific gamma-glutamylcyclotransferase activity"/>
    <property type="evidence" value="ECO:0007669"/>
    <property type="project" value="UniProtKB-EC"/>
</dbReference>
<dbReference type="SUPFAM" id="SSF110857">
    <property type="entry name" value="Gamma-glutamyl cyclotransferase-like"/>
    <property type="match status" value="1"/>
</dbReference>
<name>D2V387_NAEGR</name>
<dbReference type="EMBL" id="GG738850">
    <property type="protein sequence ID" value="EFC48729.1"/>
    <property type="molecule type" value="Genomic_DNA"/>
</dbReference>
<evidence type="ECO:0000256" key="1">
    <source>
        <dbReference type="ARBA" id="ARBA00012344"/>
    </source>
</evidence>
<sequence>MLLNNSEELAPLSEADDVNVQQASLNSELSLEEMYKLHLKAKDHEVDIEQLINHDEQVKKDGGIYLFGYGSLIWKVGWSYKHKCKGFIKGYKRRFWQQSRDHRGSFEFPGRVLTIMNDSDYREQVTKFGSDTHVAREEAEFERKDTDLYGMCYLISNEEAIEIFKDLDYREKGGYYRKFIPCNLIHENGESEIKNVIVYVGSTNHDDNTEFLGPTIHGLSDDGKIISVAIGPSGKNSEYLFQLVDKMREVFGEEHVDQYLLALEKDVKSRLE</sequence>
<dbReference type="InterPro" id="IPR006840">
    <property type="entry name" value="ChaC"/>
</dbReference>
<dbReference type="InterPro" id="IPR013024">
    <property type="entry name" value="GGCT-like"/>
</dbReference>
<evidence type="ECO:0000256" key="2">
    <source>
        <dbReference type="ARBA" id="ARBA00023239"/>
    </source>
</evidence>
<accession>D2V387</accession>
<dbReference type="InParanoid" id="D2V387"/>
<dbReference type="RefSeq" id="XP_002681473.1">
    <property type="nucleotide sequence ID" value="XM_002681427.1"/>
</dbReference>
<gene>
    <name evidence="3" type="ORF">NAEGRDRAFT_63268</name>
</gene>